<dbReference type="InterPro" id="IPR039537">
    <property type="entry name" value="Retrotran_Ty1/copia-like"/>
</dbReference>
<dbReference type="InterPro" id="IPR036397">
    <property type="entry name" value="RNaseH_sf"/>
</dbReference>
<dbReference type="EMBL" id="JAJFAZ020000001">
    <property type="protein sequence ID" value="KAI5355954.1"/>
    <property type="molecule type" value="Genomic_DNA"/>
</dbReference>
<dbReference type="GO" id="GO:0008233">
    <property type="term" value="F:peptidase activity"/>
    <property type="evidence" value="ECO:0007669"/>
    <property type="project" value="UniProtKB-KW"/>
</dbReference>
<organism evidence="3 4">
    <name type="scientific">Prunus dulcis</name>
    <name type="common">Almond</name>
    <name type="synonym">Amygdalus dulcis</name>
    <dbReference type="NCBI Taxonomy" id="3755"/>
    <lineage>
        <taxon>Eukaryota</taxon>
        <taxon>Viridiplantae</taxon>
        <taxon>Streptophyta</taxon>
        <taxon>Embryophyta</taxon>
        <taxon>Tracheophyta</taxon>
        <taxon>Spermatophyta</taxon>
        <taxon>Magnoliopsida</taxon>
        <taxon>eudicotyledons</taxon>
        <taxon>Gunneridae</taxon>
        <taxon>Pentapetalae</taxon>
        <taxon>rosids</taxon>
        <taxon>fabids</taxon>
        <taxon>Rosales</taxon>
        <taxon>Rosaceae</taxon>
        <taxon>Amygdaloideae</taxon>
        <taxon>Amygdaleae</taxon>
        <taxon>Prunus</taxon>
    </lineage>
</organism>
<dbReference type="Pfam" id="PF13976">
    <property type="entry name" value="gag_pre-integrs"/>
    <property type="match status" value="1"/>
</dbReference>
<dbReference type="PANTHER" id="PTHR42648">
    <property type="entry name" value="TRANSPOSASE, PUTATIVE-RELATED"/>
    <property type="match status" value="1"/>
</dbReference>
<keyword evidence="4" id="KW-1185">Reference proteome</keyword>
<dbReference type="Gene3D" id="3.30.420.10">
    <property type="entry name" value="Ribonuclease H-like superfamily/Ribonuclease H"/>
    <property type="match status" value="1"/>
</dbReference>
<reference evidence="3 4" key="1">
    <citation type="journal article" date="2022" name="G3 (Bethesda)">
        <title>Whole-genome sequence and methylome profiling of the almond [Prunus dulcis (Mill.) D.A. Webb] cultivar 'Nonpareil'.</title>
        <authorList>
            <person name="D'Amico-Willman K.M."/>
            <person name="Ouma W.Z."/>
            <person name="Meulia T."/>
            <person name="Sideli G.M."/>
            <person name="Gradziel T.M."/>
            <person name="Fresnedo-Ramirez J."/>
        </authorList>
    </citation>
    <scope>NUCLEOTIDE SEQUENCE [LARGE SCALE GENOMIC DNA]</scope>
    <source>
        <strain evidence="3">Clone GOH B32 T37-40</strain>
    </source>
</reference>
<dbReference type="Pfam" id="PF22936">
    <property type="entry name" value="Pol_BBD"/>
    <property type="match status" value="1"/>
</dbReference>
<feature type="domain" description="Integrase catalytic" evidence="2">
    <location>
        <begin position="180"/>
        <end position="268"/>
    </location>
</feature>
<evidence type="ECO:0000313" key="4">
    <source>
        <dbReference type="Proteomes" id="UP001054821"/>
    </source>
</evidence>
<dbReference type="InterPro" id="IPR001584">
    <property type="entry name" value="Integrase_cat-core"/>
</dbReference>
<name>A0AAD5F7E1_PRUDU</name>
<evidence type="ECO:0000313" key="3">
    <source>
        <dbReference type="EMBL" id="KAI5355954.1"/>
    </source>
</evidence>
<proteinExistence type="predicted"/>
<accession>A0AAD5F7E1</accession>
<dbReference type="PANTHER" id="PTHR42648:SF26">
    <property type="entry name" value="INTEGRASE CATALYTIC DOMAIN-CONTAINING PROTEIN"/>
    <property type="match status" value="1"/>
</dbReference>
<dbReference type="InterPro" id="IPR012337">
    <property type="entry name" value="RNaseH-like_sf"/>
</dbReference>
<dbReference type="AlphaFoldDB" id="A0AAD5F7E1"/>
<dbReference type="GO" id="GO:0015074">
    <property type="term" value="P:DNA integration"/>
    <property type="evidence" value="ECO:0007669"/>
    <property type="project" value="InterPro"/>
</dbReference>
<keyword evidence="1" id="KW-0645">Protease</keyword>
<dbReference type="PROSITE" id="PS50994">
    <property type="entry name" value="INTEGRASE"/>
    <property type="match status" value="1"/>
</dbReference>
<dbReference type="GO" id="GO:0006508">
    <property type="term" value="P:proteolysis"/>
    <property type="evidence" value="ECO:0007669"/>
    <property type="project" value="UniProtKB-KW"/>
</dbReference>
<dbReference type="InterPro" id="IPR025724">
    <property type="entry name" value="GAG-pre-integrase_dom"/>
</dbReference>
<evidence type="ECO:0000259" key="2">
    <source>
        <dbReference type="PROSITE" id="PS50994"/>
    </source>
</evidence>
<comment type="caution">
    <text evidence="3">The sequence shown here is derived from an EMBL/GenBank/DDBJ whole genome shotgun (WGS) entry which is preliminary data.</text>
</comment>
<protein>
    <recommendedName>
        <fullName evidence="2">Integrase catalytic domain-containing protein</fullName>
    </recommendedName>
</protein>
<keyword evidence="1" id="KW-0378">Hydrolase</keyword>
<dbReference type="GO" id="GO:0003676">
    <property type="term" value="F:nucleic acid binding"/>
    <property type="evidence" value="ECO:0007669"/>
    <property type="project" value="InterPro"/>
</dbReference>
<gene>
    <name evidence="3" type="ORF">L3X38_008849</name>
</gene>
<evidence type="ECO:0000256" key="1">
    <source>
        <dbReference type="ARBA" id="ARBA00022670"/>
    </source>
</evidence>
<dbReference type="Proteomes" id="UP001054821">
    <property type="component" value="Chromosome 1"/>
</dbReference>
<dbReference type="SUPFAM" id="SSF53098">
    <property type="entry name" value="Ribonuclease H-like"/>
    <property type="match status" value="1"/>
</dbReference>
<sequence>MVPSVTHLDSASPCTTTDRVTVGNGAGLPIEHIGHAHVSSASSTLQLPNVFHVPQLTFKLLSVHQLCHDNNCSILFDQYGFCIQDQFSKRVLFKGRSSNGLYPIPSASQLSSPSPTVAYLGQQIKSSIWHSRLGHPTNDIVHTMLKSANLPILVDSPMHVCPHCLSGKMHQLPFSSTHVKASFPFQRVHSDVWGPSPCKSTDGYQYVVIFIDEYTGFTWLYPLFAKSEVFTKFTHLYAYVENQFSTSIKCLQSDGGEEYMVLVSCNCT</sequence>
<dbReference type="InterPro" id="IPR054722">
    <property type="entry name" value="PolX-like_BBD"/>
</dbReference>